<dbReference type="AlphaFoldDB" id="A0A841DLH1"/>
<name>A0A841DLH1_9ACTN</name>
<accession>A0A841DLH1</accession>
<dbReference type="Pfam" id="PF19300">
    <property type="entry name" value="BPD_transp_1_N"/>
    <property type="match status" value="1"/>
</dbReference>
<organism evidence="9 10">
    <name type="scientific">Kribbella solani</name>
    <dbReference type="NCBI Taxonomy" id="236067"/>
    <lineage>
        <taxon>Bacteria</taxon>
        <taxon>Bacillati</taxon>
        <taxon>Actinomycetota</taxon>
        <taxon>Actinomycetes</taxon>
        <taxon>Propionibacteriales</taxon>
        <taxon>Kribbellaceae</taxon>
        <taxon>Kribbella</taxon>
    </lineage>
</organism>
<dbReference type="InterPro" id="IPR000515">
    <property type="entry name" value="MetI-like"/>
</dbReference>
<evidence type="ECO:0000313" key="9">
    <source>
        <dbReference type="EMBL" id="MBB5977277.1"/>
    </source>
</evidence>
<dbReference type="PANTHER" id="PTHR43163">
    <property type="entry name" value="DIPEPTIDE TRANSPORT SYSTEM PERMEASE PROTEIN DPPB-RELATED"/>
    <property type="match status" value="1"/>
</dbReference>
<comment type="similarity">
    <text evidence="7">Belongs to the binding-protein-dependent transport system permease family.</text>
</comment>
<gene>
    <name evidence="9" type="ORF">HDA44_000618</name>
</gene>
<comment type="caution">
    <text evidence="9">The sequence shown here is derived from an EMBL/GenBank/DDBJ whole genome shotgun (WGS) entry which is preliminary data.</text>
</comment>
<evidence type="ECO:0000256" key="7">
    <source>
        <dbReference type="RuleBase" id="RU363032"/>
    </source>
</evidence>
<feature type="transmembrane region" description="Helical" evidence="7">
    <location>
        <begin position="32"/>
        <end position="50"/>
    </location>
</feature>
<feature type="transmembrane region" description="Helical" evidence="7">
    <location>
        <begin position="251"/>
        <end position="277"/>
    </location>
</feature>
<evidence type="ECO:0000256" key="5">
    <source>
        <dbReference type="ARBA" id="ARBA00022989"/>
    </source>
</evidence>
<keyword evidence="5 7" id="KW-1133">Transmembrane helix</keyword>
<evidence type="ECO:0000256" key="1">
    <source>
        <dbReference type="ARBA" id="ARBA00004651"/>
    </source>
</evidence>
<dbReference type="SUPFAM" id="SSF161098">
    <property type="entry name" value="MetI-like"/>
    <property type="match status" value="1"/>
</dbReference>
<proteinExistence type="inferred from homology"/>
<evidence type="ECO:0000259" key="8">
    <source>
        <dbReference type="PROSITE" id="PS50928"/>
    </source>
</evidence>
<dbReference type="GO" id="GO:0071916">
    <property type="term" value="F:dipeptide transmembrane transporter activity"/>
    <property type="evidence" value="ECO:0007669"/>
    <property type="project" value="TreeGrafter"/>
</dbReference>
<evidence type="ECO:0000256" key="2">
    <source>
        <dbReference type="ARBA" id="ARBA00022448"/>
    </source>
</evidence>
<evidence type="ECO:0000256" key="3">
    <source>
        <dbReference type="ARBA" id="ARBA00022475"/>
    </source>
</evidence>
<keyword evidence="4 7" id="KW-0812">Transmembrane</keyword>
<dbReference type="GO" id="GO:0005886">
    <property type="term" value="C:plasma membrane"/>
    <property type="evidence" value="ECO:0007669"/>
    <property type="project" value="UniProtKB-SubCell"/>
</dbReference>
<dbReference type="Proteomes" id="UP000558997">
    <property type="component" value="Unassembled WGS sequence"/>
</dbReference>
<feature type="transmembrane region" description="Helical" evidence="7">
    <location>
        <begin position="197"/>
        <end position="216"/>
    </location>
</feature>
<feature type="transmembrane region" description="Helical" evidence="7">
    <location>
        <begin position="121"/>
        <end position="142"/>
    </location>
</feature>
<dbReference type="Pfam" id="PF00528">
    <property type="entry name" value="BPD_transp_1"/>
    <property type="match status" value="1"/>
</dbReference>
<dbReference type="InterPro" id="IPR045621">
    <property type="entry name" value="BPD_transp_1_N"/>
</dbReference>
<protein>
    <submittedName>
        <fullName evidence="9">Peptide/nickel transport system permease protein</fullName>
    </submittedName>
</protein>
<evidence type="ECO:0000313" key="10">
    <source>
        <dbReference type="Proteomes" id="UP000558997"/>
    </source>
</evidence>
<feature type="transmembrane region" description="Helical" evidence="7">
    <location>
        <begin position="154"/>
        <end position="177"/>
    </location>
</feature>
<dbReference type="EMBL" id="JACHNF010000001">
    <property type="protein sequence ID" value="MBB5977277.1"/>
    <property type="molecule type" value="Genomic_DNA"/>
</dbReference>
<comment type="subcellular location">
    <subcellularLocation>
        <location evidence="1 7">Cell membrane</location>
        <topology evidence="1 7">Multi-pass membrane protein</topology>
    </subcellularLocation>
</comment>
<feature type="domain" description="ABC transmembrane type-1" evidence="8">
    <location>
        <begin position="115"/>
        <end position="316"/>
    </location>
</feature>
<dbReference type="PANTHER" id="PTHR43163:SF6">
    <property type="entry name" value="DIPEPTIDE TRANSPORT SYSTEM PERMEASE PROTEIN DPPB-RELATED"/>
    <property type="match status" value="1"/>
</dbReference>
<evidence type="ECO:0000256" key="4">
    <source>
        <dbReference type="ARBA" id="ARBA00022692"/>
    </source>
</evidence>
<dbReference type="CDD" id="cd06261">
    <property type="entry name" value="TM_PBP2"/>
    <property type="match status" value="1"/>
</dbReference>
<dbReference type="RefSeq" id="WP_184831136.1">
    <property type="nucleotide sequence ID" value="NZ_BAAAVN010000005.1"/>
</dbReference>
<sequence length="332" mass="35503">MATIQTRRPVARTWSLRAHPWLYFVSRRTGRLLASLAVLVTAAFLMIHLIPGDPVRSSLGLDAPASLVESRRHELGLDDPLWRQYLDYLGRLVHGDLGRSLLTGNPVSSTVRDRLPATVQIAAISFVLVIAIAIPLGLVAAVRTRGGRRRGLDLGFASVTSLAAAVPEFLLAVGLVYVFAVRLGWAPVAGHAGLSSYVLPVVALSLGPAGALARIVRVEVNAVLDQDYIRTARAKRLPDRLIYLRHALPNALTATLTLGGLLLMGLIAGSVLVENVFAWPGLGSTIVQSILNKDYPVVQAVVLVYGVGVLLANLVVDVLLAVLDPRSTIRTA</sequence>
<dbReference type="InterPro" id="IPR035906">
    <property type="entry name" value="MetI-like_sf"/>
</dbReference>
<keyword evidence="6 7" id="KW-0472">Membrane</keyword>
<evidence type="ECO:0000256" key="6">
    <source>
        <dbReference type="ARBA" id="ARBA00023136"/>
    </source>
</evidence>
<reference evidence="9 10" key="1">
    <citation type="submission" date="2020-08" db="EMBL/GenBank/DDBJ databases">
        <title>Sequencing the genomes of 1000 actinobacteria strains.</title>
        <authorList>
            <person name="Klenk H.-P."/>
        </authorList>
    </citation>
    <scope>NUCLEOTIDE SEQUENCE [LARGE SCALE GENOMIC DNA]</scope>
    <source>
        <strain evidence="9 10">DSM 17294</strain>
    </source>
</reference>
<keyword evidence="2 7" id="KW-0813">Transport</keyword>
<keyword evidence="3" id="KW-1003">Cell membrane</keyword>
<dbReference type="PROSITE" id="PS50928">
    <property type="entry name" value="ABC_TM1"/>
    <property type="match status" value="1"/>
</dbReference>
<keyword evidence="10" id="KW-1185">Reference proteome</keyword>
<feature type="transmembrane region" description="Helical" evidence="7">
    <location>
        <begin position="297"/>
        <end position="323"/>
    </location>
</feature>
<dbReference type="Gene3D" id="1.10.3720.10">
    <property type="entry name" value="MetI-like"/>
    <property type="match status" value="1"/>
</dbReference>